<dbReference type="HOGENOM" id="CLU_955440_0_0_3"/>
<dbReference type="AlphaFoldDB" id="A0A0F6RLR5"/>
<evidence type="ECO:0008006" key="3">
    <source>
        <dbReference type="Google" id="ProtNLM"/>
    </source>
</evidence>
<dbReference type="InterPro" id="IPR031009">
    <property type="entry name" value="Tcm_partner"/>
</dbReference>
<protein>
    <recommendedName>
        <fullName evidence="3">Three-Cys-motif partner protein TcmP</fullName>
    </recommendedName>
</protein>
<reference evidence="1 2" key="1">
    <citation type="journal article" date="2015" name="Genome Announc.">
        <title>Complete Genome Sequence of Microcystis aeruginosa NIES-2549, a Bloom-Forming Cyanobacterium from Lake Kasumigaura, Japan.</title>
        <authorList>
            <person name="Yamaguchi H."/>
            <person name="Suzuki S."/>
            <person name="Tanabe Y."/>
            <person name="Osana Y."/>
            <person name="Shimura Y."/>
            <person name="Ishida K."/>
            <person name="Kawachi M."/>
        </authorList>
    </citation>
    <scope>NUCLEOTIDE SEQUENCE [LARGE SCALE GENOMIC DNA]</scope>
    <source>
        <strain evidence="1 2">NIES-2549</strain>
    </source>
</reference>
<dbReference type="RefSeq" id="WP_046662125.1">
    <property type="nucleotide sequence ID" value="NZ_CP011304.1"/>
</dbReference>
<name>A0A0F6RLR5_MICAE</name>
<organism evidence="1 2">
    <name type="scientific">Microcystis aeruginosa NIES-2549</name>
    <dbReference type="NCBI Taxonomy" id="1641812"/>
    <lineage>
        <taxon>Bacteria</taxon>
        <taxon>Bacillati</taxon>
        <taxon>Cyanobacteriota</taxon>
        <taxon>Cyanophyceae</taxon>
        <taxon>Oscillatoriophycideae</taxon>
        <taxon>Chroococcales</taxon>
        <taxon>Microcystaceae</taxon>
        <taxon>Microcystis</taxon>
    </lineage>
</organism>
<sequence length="300" mass="34911">MSQRGQEGEDIIGKWSEDKLDLLAQYLNAYSVIMNNQKTPKNPTGKPWLKAYYYIDAFAGSVRPTAKEDEQRYIDGSPLRALRTEPPFDGYWFIDTSRQRTERLERLCEEFPDREIHVRRGNCNEILCNDILPNLLLKKKFTQRAFVFLDPYGLQVDWQTITQLAETKACDIFINFSVMGVTRLLLKDKEPKTEVVEQLNKVMGNVDWLEQIYQPPQNIQLNLFDNQEPNASRDKISADRLADLYTERLKTLFPYVSNPVIMKNSKNAALYTLCLASHREAAIKITNDIFKRYEKLKLQG</sequence>
<evidence type="ECO:0000313" key="2">
    <source>
        <dbReference type="Proteomes" id="UP000034103"/>
    </source>
</evidence>
<gene>
    <name evidence="1" type="ORF">MYAER_2255</name>
</gene>
<dbReference type="PATRIC" id="fig|1641812.3.peg.2332"/>
<accession>A0A0F6RLR5</accession>
<proteinExistence type="predicted"/>
<dbReference type="Proteomes" id="UP000034103">
    <property type="component" value="Chromosome"/>
</dbReference>
<dbReference type="EMBL" id="CP011304">
    <property type="protein sequence ID" value="AKE64603.1"/>
    <property type="molecule type" value="Genomic_DNA"/>
</dbReference>
<dbReference type="NCBIfam" id="TIGR04474">
    <property type="entry name" value="tcm_partner"/>
    <property type="match status" value="1"/>
</dbReference>
<evidence type="ECO:0000313" key="1">
    <source>
        <dbReference type="EMBL" id="AKE64603.1"/>
    </source>
</evidence>